<dbReference type="GO" id="GO:0009055">
    <property type="term" value="F:electron transfer activity"/>
    <property type="evidence" value="ECO:0007669"/>
    <property type="project" value="InterPro"/>
</dbReference>
<evidence type="ECO:0000256" key="1">
    <source>
        <dbReference type="ARBA" id="ARBA00022617"/>
    </source>
</evidence>
<organism evidence="6 7">
    <name type="scientific">Bradyrhizobium huanghuaihaiense</name>
    <dbReference type="NCBI Taxonomy" id="990078"/>
    <lineage>
        <taxon>Bacteria</taxon>
        <taxon>Pseudomonadati</taxon>
        <taxon>Pseudomonadota</taxon>
        <taxon>Alphaproteobacteria</taxon>
        <taxon>Hyphomicrobiales</taxon>
        <taxon>Nitrobacteraceae</taxon>
        <taxon>Bradyrhizobium</taxon>
    </lineage>
</organism>
<feature type="domain" description="Cytochrome c" evidence="5">
    <location>
        <begin position="70"/>
        <end position="159"/>
    </location>
</feature>
<dbReference type="PROSITE" id="PS51007">
    <property type="entry name" value="CYTC"/>
    <property type="match status" value="1"/>
</dbReference>
<gene>
    <name evidence="6" type="ORF">IQ16_05495</name>
</gene>
<dbReference type="InterPro" id="IPR030999">
    <property type="entry name" value="Thiosulf_SoxX"/>
</dbReference>
<evidence type="ECO:0000313" key="6">
    <source>
        <dbReference type="EMBL" id="TWI64867.1"/>
    </source>
</evidence>
<protein>
    <submittedName>
        <fullName evidence="6">Sulfur-oxidizing protein SoxX</fullName>
    </submittedName>
</protein>
<keyword evidence="1 4" id="KW-0349">Heme</keyword>
<dbReference type="NCBIfam" id="TIGR04485">
    <property type="entry name" value="thiosulf_SoxX"/>
    <property type="match status" value="1"/>
</dbReference>
<dbReference type="InterPro" id="IPR009056">
    <property type="entry name" value="Cyt_c-like_dom"/>
</dbReference>
<dbReference type="InterPro" id="IPR036909">
    <property type="entry name" value="Cyt_c-like_dom_sf"/>
</dbReference>
<proteinExistence type="predicted"/>
<evidence type="ECO:0000313" key="7">
    <source>
        <dbReference type="Proteomes" id="UP000316291"/>
    </source>
</evidence>
<dbReference type="SUPFAM" id="SSF46626">
    <property type="entry name" value="Cytochrome c"/>
    <property type="match status" value="1"/>
</dbReference>
<keyword evidence="3 4" id="KW-0408">Iron</keyword>
<comment type="caution">
    <text evidence="6">The sequence shown here is derived from an EMBL/GenBank/DDBJ whole genome shotgun (WGS) entry which is preliminary data.</text>
</comment>
<evidence type="ECO:0000256" key="3">
    <source>
        <dbReference type="ARBA" id="ARBA00023004"/>
    </source>
</evidence>
<evidence type="ECO:0000256" key="4">
    <source>
        <dbReference type="PROSITE-ProRule" id="PRU00433"/>
    </source>
</evidence>
<evidence type="ECO:0000256" key="2">
    <source>
        <dbReference type="ARBA" id="ARBA00022723"/>
    </source>
</evidence>
<dbReference type="GO" id="GO:0020037">
    <property type="term" value="F:heme binding"/>
    <property type="evidence" value="ECO:0007669"/>
    <property type="project" value="InterPro"/>
</dbReference>
<keyword evidence="7" id="KW-1185">Reference proteome</keyword>
<reference evidence="6 7" key="1">
    <citation type="journal article" date="2015" name="Stand. Genomic Sci.">
        <title>Genomic Encyclopedia of Bacterial and Archaeal Type Strains, Phase III: the genomes of soil and plant-associated and newly described type strains.</title>
        <authorList>
            <person name="Whitman W.B."/>
            <person name="Woyke T."/>
            <person name="Klenk H.P."/>
            <person name="Zhou Y."/>
            <person name="Lilburn T.G."/>
            <person name="Beck B.J."/>
            <person name="De Vos P."/>
            <person name="Vandamme P."/>
            <person name="Eisen J.A."/>
            <person name="Garrity G."/>
            <person name="Hugenholtz P."/>
            <person name="Kyrpides N.C."/>
        </authorList>
    </citation>
    <scope>NUCLEOTIDE SEQUENCE [LARGE SCALE GENOMIC DNA]</scope>
    <source>
        <strain evidence="6 7">CGMCC 1.10948</strain>
    </source>
</reference>
<dbReference type="Pfam" id="PF00034">
    <property type="entry name" value="Cytochrom_C"/>
    <property type="match status" value="1"/>
</dbReference>
<name>A0A562R725_9BRAD</name>
<evidence type="ECO:0000259" key="5">
    <source>
        <dbReference type="PROSITE" id="PS51007"/>
    </source>
</evidence>
<dbReference type="GO" id="GO:0046872">
    <property type="term" value="F:metal ion binding"/>
    <property type="evidence" value="ECO:0007669"/>
    <property type="project" value="UniProtKB-KW"/>
</dbReference>
<accession>A0A562R725</accession>
<keyword evidence="2 4" id="KW-0479">Metal-binding</keyword>
<dbReference type="Gene3D" id="1.10.760.10">
    <property type="entry name" value="Cytochrome c-like domain"/>
    <property type="match status" value="1"/>
</dbReference>
<dbReference type="EMBL" id="VLLA01000016">
    <property type="protein sequence ID" value="TWI64867.1"/>
    <property type="molecule type" value="Genomic_DNA"/>
</dbReference>
<sequence>MRKILTPFSRVHSPDCQGRPFVLWNAPISAIEIIAITPRNDALTALVRTPVLFILLAIAAGLASPARAQSAVTEGQKLAFDRGKGNCLTCHVIKGGDLPGTIGPELKDIKSKYPDRNELVAIIFDETKRNPQTMMPPFGRNRILTEQEISAIVDFLQTL</sequence>
<dbReference type="Proteomes" id="UP000316291">
    <property type="component" value="Unassembled WGS sequence"/>
</dbReference>
<dbReference type="AlphaFoldDB" id="A0A562R725"/>